<dbReference type="EMBL" id="ACEP01000054">
    <property type="protein sequence ID" value="EEG37027.1"/>
    <property type="molecule type" value="Genomic_DNA"/>
</dbReference>
<dbReference type="Pfam" id="PF20574">
    <property type="entry name" value="DUF6783"/>
    <property type="match status" value="1"/>
</dbReference>
<sequence length="46" mass="5398">MKTKYTANWDVQIAGMIFQTRSRACLRNAPEENCDNFIKQKKFSTL</sequence>
<dbReference type="Proteomes" id="UP000003174">
    <property type="component" value="Unassembled WGS sequence"/>
</dbReference>
<name>C0EUH9_9FIRM</name>
<proteinExistence type="predicted"/>
<protein>
    <submittedName>
        <fullName evidence="1">Uncharacterized protein</fullName>
    </submittedName>
</protein>
<evidence type="ECO:0000313" key="1">
    <source>
        <dbReference type="EMBL" id="EEG37027.1"/>
    </source>
</evidence>
<dbReference type="AlphaFoldDB" id="C0EUH9"/>
<evidence type="ECO:0000313" key="2">
    <source>
        <dbReference type="Proteomes" id="UP000003174"/>
    </source>
</evidence>
<comment type="caution">
    <text evidence="1">The sequence shown here is derived from an EMBL/GenBank/DDBJ whole genome shotgun (WGS) entry which is preliminary data.</text>
</comment>
<accession>C0EUH9</accession>
<organism evidence="1 2">
    <name type="scientific">Anaerobutyricum hallii DSM 3353</name>
    <dbReference type="NCBI Taxonomy" id="411469"/>
    <lineage>
        <taxon>Bacteria</taxon>
        <taxon>Bacillati</taxon>
        <taxon>Bacillota</taxon>
        <taxon>Clostridia</taxon>
        <taxon>Lachnospirales</taxon>
        <taxon>Lachnospiraceae</taxon>
        <taxon>Anaerobutyricum</taxon>
    </lineage>
</organism>
<reference evidence="1 2" key="1">
    <citation type="submission" date="2009-01" db="EMBL/GenBank/DDBJ databases">
        <authorList>
            <person name="Fulton L."/>
            <person name="Clifton S."/>
            <person name="Fulton B."/>
            <person name="Xu J."/>
            <person name="Minx P."/>
            <person name="Pepin K.H."/>
            <person name="Johnson M."/>
            <person name="Bhonagiri V."/>
            <person name="Nash W.E."/>
            <person name="Mardis E.R."/>
            <person name="Wilson R.K."/>
        </authorList>
    </citation>
    <scope>NUCLEOTIDE SEQUENCE [LARGE SCALE GENOMIC DNA]</scope>
    <source>
        <strain evidence="1 2">DSM 3353</strain>
    </source>
</reference>
<gene>
    <name evidence="1" type="ORF">EUBHAL_01063</name>
</gene>
<dbReference type="InterPro" id="IPR046710">
    <property type="entry name" value="DUF6783"/>
</dbReference>
<reference evidence="1 2" key="2">
    <citation type="submission" date="2009-02" db="EMBL/GenBank/DDBJ databases">
        <title>Draft genome sequence of Eubacterium hallii (DSM 3353).</title>
        <authorList>
            <person name="Sudarsanam P."/>
            <person name="Ley R."/>
            <person name="Guruge J."/>
            <person name="Turnbaugh P.J."/>
            <person name="Mahowald M."/>
            <person name="Liep D."/>
            <person name="Gordon J."/>
        </authorList>
    </citation>
    <scope>NUCLEOTIDE SEQUENCE [LARGE SCALE GENOMIC DNA]</scope>
    <source>
        <strain evidence="1 2">DSM 3353</strain>
    </source>
</reference>